<gene>
    <name evidence="2" type="ORF">PECAL_3P22230</name>
</gene>
<dbReference type="Proteomes" id="UP000789595">
    <property type="component" value="Unassembled WGS sequence"/>
</dbReference>
<sequence length="286" mass="30588">MVSGLPSNGAADCHACCFGGGKKVDAAETPEIECRPTQTRAECADNIPYAYWDWGANWFCEDWVGNEDQANCELCGDCCIWQDGKCTYNNNEGKGPSKSCPALDTPPPPPTSSPTTTFQASCPGPCTRESKDDACHDFGPVDTPFELMTPDAAREECGLSRDTAKNLANVGYDQVMCPFGVLVIGHNEVPANNVKFAANVIAELLDPNQDGVADAPAVQKALQIGSETAAVFVIGTYKEEHDDFYSDALSDATGFPNMFGSQKLSPPGRYSMSALRIGTRFRSALG</sequence>
<protein>
    <submittedName>
        <fullName evidence="2">Uncharacterized protein</fullName>
    </submittedName>
</protein>
<feature type="region of interest" description="Disordered" evidence="1">
    <location>
        <begin position="97"/>
        <end position="119"/>
    </location>
</feature>
<comment type="caution">
    <text evidence="2">The sequence shown here is derived from an EMBL/GenBank/DDBJ whole genome shotgun (WGS) entry which is preliminary data.</text>
</comment>
<evidence type="ECO:0000313" key="2">
    <source>
        <dbReference type="EMBL" id="CAH0372240.1"/>
    </source>
</evidence>
<evidence type="ECO:0000313" key="3">
    <source>
        <dbReference type="Proteomes" id="UP000789595"/>
    </source>
</evidence>
<keyword evidence="3" id="KW-1185">Reference proteome</keyword>
<proteinExistence type="predicted"/>
<reference evidence="2" key="1">
    <citation type="submission" date="2021-11" db="EMBL/GenBank/DDBJ databases">
        <authorList>
            <consortium name="Genoscope - CEA"/>
            <person name="William W."/>
        </authorList>
    </citation>
    <scope>NUCLEOTIDE SEQUENCE</scope>
</reference>
<organism evidence="2 3">
    <name type="scientific">Pelagomonas calceolata</name>
    <dbReference type="NCBI Taxonomy" id="35677"/>
    <lineage>
        <taxon>Eukaryota</taxon>
        <taxon>Sar</taxon>
        <taxon>Stramenopiles</taxon>
        <taxon>Ochrophyta</taxon>
        <taxon>Pelagophyceae</taxon>
        <taxon>Pelagomonadales</taxon>
        <taxon>Pelagomonadaceae</taxon>
        <taxon>Pelagomonas</taxon>
    </lineage>
</organism>
<evidence type="ECO:0000256" key="1">
    <source>
        <dbReference type="SAM" id="MobiDB-lite"/>
    </source>
</evidence>
<name>A0A8J2WKY7_9STRA</name>
<accession>A0A8J2WKY7</accession>
<dbReference type="EMBL" id="CAKKNE010000003">
    <property type="protein sequence ID" value="CAH0372240.1"/>
    <property type="molecule type" value="Genomic_DNA"/>
</dbReference>
<dbReference type="AlphaFoldDB" id="A0A8J2WKY7"/>